<dbReference type="Pfam" id="PF17561">
    <property type="entry name" value="TssO"/>
    <property type="match status" value="1"/>
</dbReference>
<gene>
    <name evidence="2" type="ORF">HNQ03_002935</name>
</gene>
<proteinExistence type="predicted"/>
<keyword evidence="1" id="KW-0812">Transmembrane</keyword>
<dbReference type="AlphaFoldDB" id="A0A8J8KCN5"/>
<evidence type="ECO:0000313" key="2">
    <source>
        <dbReference type="EMBL" id="NRS93844.1"/>
    </source>
</evidence>
<dbReference type="Proteomes" id="UP000610746">
    <property type="component" value="Unassembled WGS sequence"/>
</dbReference>
<keyword evidence="1" id="KW-0472">Membrane</keyword>
<evidence type="ECO:0000313" key="3">
    <source>
        <dbReference type="Proteomes" id="UP000610746"/>
    </source>
</evidence>
<organism evidence="2 3">
    <name type="scientific">Frigoriflavimonas asaccharolytica</name>
    <dbReference type="NCBI Taxonomy" id="2735899"/>
    <lineage>
        <taxon>Bacteria</taxon>
        <taxon>Pseudomonadati</taxon>
        <taxon>Bacteroidota</taxon>
        <taxon>Flavobacteriia</taxon>
        <taxon>Flavobacteriales</taxon>
        <taxon>Weeksellaceae</taxon>
        <taxon>Frigoriflavimonas</taxon>
    </lineage>
</organism>
<dbReference type="EMBL" id="JABSNO010000029">
    <property type="protein sequence ID" value="NRS93844.1"/>
    <property type="molecule type" value="Genomic_DNA"/>
</dbReference>
<protein>
    <recommendedName>
        <fullName evidence="4">Type VI secretion system transmembrane protein TssQ</fullName>
    </recommendedName>
</protein>
<comment type="caution">
    <text evidence="2">The sequence shown here is derived from an EMBL/GenBank/DDBJ whole genome shotgun (WGS) entry which is preliminary data.</text>
</comment>
<accession>A0A8J8KCN5</accession>
<dbReference type="InterPro" id="IPR039449">
    <property type="entry name" value="TssO"/>
</dbReference>
<feature type="transmembrane region" description="Helical" evidence="1">
    <location>
        <begin position="21"/>
        <end position="41"/>
    </location>
</feature>
<dbReference type="RefSeq" id="WP_173780385.1">
    <property type="nucleotide sequence ID" value="NZ_JABSNO010000029.1"/>
</dbReference>
<evidence type="ECO:0008006" key="4">
    <source>
        <dbReference type="Google" id="ProtNLM"/>
    </source>
</evidence>
<reference evidence="2" key="1">
    <citation type="submission" date="2020-05" db="EMBL/GenBank/DDBJ databases">
        <title>Genomic Encyclopedia of Type Strains, Phase IV (KMG-V): Genome sequencing to study the core and pangenomes of soil and plant-associated prokaryotes.</title>
        <authorList>
            <person name="Whitman W."/>
        </authorList>
    </citation>
    <scope>NUCLEOTIDE SEQUENCE</scope>
    <source>
        <strain evidence="2">16F</strain>
    </source>
</reference>
<name>A0A8J8KCN5_9FLAO</name>
<evidence type="ECO:0000256" key="1">
    <source>
        <dbReference type="SAM" id="Phobius"/>
    </source>
</evidence>
<keyword evidence="1" id="KW-1133">Transmembrane helix</keyword>
<sequence>MMKSYGQKRLNKTDVQKGTRNFILSFLILCGTTFCTVFLFFKSADMQNREIREDYEAYRNMLGRSELLNIKLDEIYEKMTQMSSDQMQNDVFLRNSIIDDIQVGKELIAEDSATNLKHISILFKNMEPMINYKNELLKKKIEKNNISRLLNECIQKNGTVNTNIQRKNIEKGKLFKNK</sequence>
<keyword evidence="3" id="KW-1185">Reference proteome</keyword>